<dbReference type="InterPro" id="IPR000297">
    <property type="entry name" value="PPIase_PpiC"/>
</dbReference>
<keyword evidence="1" id="KW-0697">Rotamase</keyword>
<evidence type="ECO:0000259" key="2">
    <source>
        <dbReference type="PROSITE" id="PS50198"/>
    </source>
</evidence>
<evidence type="ECO:0000313" key="4">
    <source>
        <dbReference type="Proteomes" id="UP000184334"/>
    </source>
</evidence>
<keyword evidence="1" id="KW-0413">Isomerase</keyword>
<dbReference type="SUPFAM" id="SSF109998">
    <property type="entry name" value="Triger factor/SurA peptide-binding domain-like"/>
    <property type="match status" value="1"/>
</dbReference>
<proteinExistence type="predicted"/>
<dbReference type="SUPFAM" id="SSF54534">
    <property type="entry name" value="FKBP-like"/>
    <property type="match status" value="1"/>
</dbReference>
<dbReference type="AlphaFoldDB" id="A0A1M4SX68"/>
<name>A0A1M4SX68_MARH1</name>
<dbReference type="Gene3D" id="3.10.50.40">
    <property type="match status" value="1"/>
</dbReference>
<dbReference type="EMBL" id="FQUI01000003">
    <property type="protein sequence ID" value="SHE36749.1"/>
    <property type="molecule type" value="Genomic_DNA"/>
</dbReference>
<protein>
    <submittedName>
        <fullName evidence="3">PPIC-type PPIASE domain-containing protein</fullName>
    </submittedName>
</protein>
<evidence type="ECO:0000313" key="3">
    <source>
        <dbReference type="EMBL" id="SHE36749.1"/>
    </source>
</evidence>
<dbReference type="PANTHER" id="PTHR47245">
    <property type="entry name" value="PEPTIDYLPROLYL ISOMERASE"/>
    <property type="match status" value="1"/>
</dbReference>
<dbReference type="PANTHER" id="PTHR47245:SF2">
    <property type="entry name" value="PEPTIDYL-PROLYL CIS-TRANS ISOMERASE HP_0175-RELATED"/>
    <property type="match status" value="1"/>
</dbReference>
<dbReference type="InterPro" id="IPR027304">
    <property type="entry name" value="Trigger_fact/SurA_dom_sf"/>
</dbReference>
<gene>
    <name evidence="3" type="ORF">SAMN02745164_00286</name>
</gene>
<dbReference type="GO" id="GO:0003755">
    <property type="term" value="F:peptidyl-prolyl cis-trans isomerase activity"/>
    <property type="evidence" value="ECO:0007669"/>
    <property type="project" value="UniProtKB-KW"/>
</dbReference>
<sequence length="554" mass="65166">MKKVVLVLLLIMVSILSFSDVIGYLTKEGKVLQDYSLDDKMFEIEYLNRINSLQQSGQQYDKMKEPYYRLSTIKELLNYKILEYYAKENGYVIDENKINQQVEDLASQYLSNPQTKDQIINYFGSEEKLKDYLRNALSSSEYYKYIDSTIGKVSEKELNEYIKNNFEDIKLRNEKILTKHILVTDESTANKILSEIKSGEISFEDAAKKYSIDKQSAVDGGSINWVAKNQVVPEYFEAAFNANVGDIVGPVKTDYGYHIIKVEGKKVYNTVDDVESDKVLLENIKAEVKNSKLYEWYTDYSKDFSYALKYEPLIYEDRIEKAKTLDEKIDIEKKLYDAIRTKTEAPELWKISYLNLVKELNKSLSEIVELENIILKYKNSEYIKMSDKEISDKIDELDSEISQIKDKKDKNDKMNLSKDLQGLYYAKVMYPELFTKEIDISDTEKYLNELKSKEFNVLEEMYMKNKDMDTLIRLYQLNPDDPQISFEYNYTYYQYIKQYIPSQPKDVIQPELEKIFQAFEKIVSITNDEEIKTKSQKVIEEIKVTLRNMMKDNN</sequence>
<dbReference type="PROSITE" id="PS50198">
    <property type="entry name" value="PPIC_PPIASE_2"/>
    <property type="match status" value="1"/>
</dbReference>
<organism evidence="3 4">
    <name type="scientific">Marinitoga hydrogenitolerans (strain DSM 16785 / JCM 12826 / AT1271)</name>
    <dbReference type="NCBI Taxonomy" id="1122195"/>
    <lineage>
        <taxon>Bacteria</taxon>
        <taxon>Thermotogati</taxon>
        <taxon>Thermotogota</taxon>
        <taxon>Thermotogae</taxon>
        <taxon>Petrotogales</taxon>
        <taxon>Petrotogaceae</taxon>
        <taxon>Marinitoga</taxon>
    </lineage>
</organism>
<keyword evidence="4" id="KW-1185">Reference proteome</keyword>
<evidence type="ECO:0000256" key="1">
    <source>
        <dbReference type="PROSITE-ProRule" id="PRU00278"/>
    </source>
</evidence>
<feature type="domain" description="PpiC" evidence="2">
    <location>
        <begin position="173"/>
        <end position="264"/>
    </location>
</feature>
<accession>A0A1M4SX68</accession>
<dbReference type="Proteomes" id="UP000184334">
    <property type="component" value="Unassembled WGS sequence"/>
</dbReference>
<reference evidence="3" key="1">
    <citation type="submission" date="2016-11" db="EMBL/GenBank/DDBJ databases">
        <authorList>
            <person name="Varghese N."/>
            <person name="Submissions S."/>
        </authorList>
    </citation>
    <scope>NUCLEOTIDE SEQUENCE [LARGE SCALE GENOMIC DNA]</scope>
    <source>
        <strain evidence="3">DSM 16785</strain>
    </source>
</reference>
<dbReference type="InterPro" id="IPR046357">
    <property type="entry name" value="PPIase_dom_sf"/>
</dbReference>
<dbReference type="RefSeq" id="WP_072862683.1">
    <property type="nucleotide sequence ID" value="NZ_FQUI01000003.1"/>
</dbReference>
<dbReference type="OrthoDB" id="49410at2"/>
<dbReference type="Pfam" id="PF00639">
    <property type="entry name" value="Rotamase"/>
    <property type="match status" value="1"/>
</dbReference>
<dbReference type="STRING" id="1122195.SAMN02745164_00286"/>
<dbReference type="InterPro" id="IPR050245">
    <property type="entry name" value="PrsA_foldase"/>
</dbReference>
<comment type="caution">
    <text evidence="3">The sequence shown here is derived from an EMBL/GenBank/DDBJ whole genome shotgun (WGS) entry which is preliminary data.</text>
</comment>